<dbReference type="PANTHER" id="PTHR43022">
    <property type="entry name" value="PROTEIN SMF"/>
    <property type="match status" value="1"/>
</dbReference>
<dbReference type="STRING" id="1798373.A2154_01250"/>
<dbReference type="Gene3D" id="3.40.50.450">
    <property type="match status" value="1"/>
</dbReference>
<evidence type="ECO:0000313" key="4">
    <source>
        <dbReference type="EMBL" id="OGG08714.1"/>
    </source>
</evidence>
<evidence type="ECO:0000259" key="2">
    <source>
        <dbReference type="Pfam" id="PF02481"/>
    </source>
</evidence>
<dbReference type="Pfam" id="PF17782">
    <property type="entry name" value="WHD_DprA"/>
    <property type="match status" value="1"/>
</dbReference>
<name>A0A1F5Z8R8_9BACT</name>
<dbReference type="InterPro" id="IPR003488">
    <property type="entry name" value="DprA"/>
</dbReference>
<organism evidence="4 5">
    <name type="scientific">Candidatus Gottesmanbacteria bacterium RBG_16_43_7</name>
    <dbReference type="NCBI Taxonomy" id="1798373"/>
    <lineage>
        <taxon>Bacteria</taxon>
        <taxon>Candidatus Gottesmaniibacteriota</taxon>
    </lineage>
</organism>
<dbReference type="SUPFAM" id="SSF102405">
    <property type="entry name" value="MCP/YpsA-like"/>
    <property type="match status" value="1"/>
</dbReference>
<dbReference type="GO" id="GO:0009294">
    <property type="term" value="P:DNA-mediated transformation"/>
    <property type="evidence" value="ECO:0007669"/>
    <property type="project" value="InterPro"/>
</dbReference>
<dbReference type="InterPro" id="IPR057666">
    <property type="entry name" value="DrpA_SLOG"/>
</dbReference>
<dbReference type="InterPro" id="IPR041614">
    <property type="entry name" value="DprA_WH"/>
</dbReference>
<evidence type="ECO:0000259" key="3">
    <source>
        <dbReference type="Pfam" id="PF17782"/>
    </source>
</evidence>
<dbReference type="AlphaFoldDB" id="A0A1F5Z8R8"/>
<proteinExistence type="inferred from homology"/>
<dbReference type="Pfam" id="PF02481">
    <property type="entry name" value="DNA_processg_A"/>
    <property type="match status" value="1"/>
</dbReference>
<feature type="domain" description="Smf/DprA SLOG" evidence="2">
    <location>
        <begin position="78"/>
        <end position="291"/>
    </location>
</feature>
<dbReference type="NCBIfam" id="TIGR00732">
    <property type="entry name" value="dprA"/>
    <property type="match status" value="1"/>
</dbReference>
<dbReference type="Proteomes" id="UP000176854">
    <property type="component" value="Unassembled WGS sequence"/>
</dbReference>
<comment type="similarity">
    <text evidence="1">Belongs to the DprA/Smf family.</text>
</comment>
<accession>A0A1F5Z8R8</accession>
<evidence type="ECO:0000313" key="5">
    <source>
        <dbReference type="Proteomes" id="UP000176854"/>
    </source>
</evidence>
<comment type="caution">
    <text evidence="4">The sequence shown here is derived from an EMBL/GenBank/DDBJ whole genome shotgun (WGS) entry which is preliminary data.</text>
</comment>
<protein>
    <submittedName>
        <fullName evidence="4">DNA protecting protein DprA</fullName>
    </submittedName>
</protein>
<gene>
    <name evidence="4" type="ORF">A2154_01250</name>
</gene>
<feature type="domain" description="DprA winged helix" evidence="3">
    <location>
        <begin position="300"/>
        <end position="357"/>
    </location>
</feature>
<dbReference type="EMBL" id="MFJC01000050">
    <property type="protein sequence ID" value="OGG08714.1"/>
    <property type="molecule type" value="Genomic_DNA"/>
</dbReference>
<sequence>MDEQKLYTIGFSVFPGIGPLRYRSLMKVFKSAAVAWQQPENVLKEVLGKSLAEKFIRFRNTFSLSDYLQKLRQEKVSVVTIDESKYPQLLREISDPPIALYIKGRKSDPPLDLARTLAVVGTRRMTPYGREITRELVAGLVRSGLTIVSGMAYGIDAQAHLAAIENGGKTIAVLGCGVDIAAPRVNTFIYNKIIDAGHGIVISEMPLSHLPDKGLFPARNRIISGLSLGVVVVEGNVTSGALITAKYAAEQGRDVFCIPGPVTSQASRGPLWLMQHGAKPVDRVEDIISELGISQKQPQKSENLTDLDEDQKCIYSLVAGGPLHIDEIIRTSGRPAGQVLNVLTQLELNSLIRDIGGKVFVALEN</sequence>
<evidence type="ECO:0000256" key="1">
    <source>
        <dbReference type="ARBA" id="ARBA00006525"/>
    </source>
</evidence>
<reference evidence="4 5" key="1">
    <citation type="journal article" date="2016" name="Nat. Commun.">
        <title>Thousands of microbial genomes shed light on interconnected biogeochemical processes in an aquifer system.</title>
        <authorList>
            <person name="Anantharaman K."/>
            <person name="Brown C.T."/>
            <person name="Hug L.A."/>
            <person name="Sharon I."/>
            <person name="Castelle C.J."/>
            <person name="Probst A.J."/>
            <person name="Thomas B.C."/>
            <person name="Singh A."/>
            <person name="Wilkins M.J."/>
            <person name="Karaoz U."/>
            <person name="Brodie E.L."/>
            <person name="Williams K.H."/>
            <person name="Hubbard S.S."/>
            <person name="Banfield J.F."/>
        </authorList>
    </citation>
    <scope>NUCLEOTIDE SEQUENCE [LARGE SCALE GENOMIC DNA]</scope>
</reference>
<dbReference type="PANTHER" id="PTHR43022:SF1">
    <property type="entry name" value="PROTEIN SMF"/>
    <property type="match status" value="1"/>
</dbReference>